<evidence type="ECO:0000256" key="1">
    <source>
        <dbReference type="ARBA" id="ARBA00022737"/>
    </source>
</evidence>
<dbReference type="PANTHER" id="PTHR10039">
    <property type="entry name" value="AMELOGENIN"/>
    <property type="match status" value="1"/>
</dbReference>
<comment type="caution">
    <text evidence="4">The sequence shown here is derived from an EMBL/GenBank/DDBJ whole genome shotgun (WGS) entry which is preliminary data.</text>
</comment>
<keyword evidence="2" id="KW-0175">Coiled coil</keyword>
<dbReference type="Proteomes" id="UP000714275">
    <property type="component" value="Unassembled WGS sequence"/>
</dbReference>
<sequence>MATWNVVGEIASVGGVTSIVQLSLQVILAVNSYASSVAGAEAARMSLRNELLSLNKTLNHIYFLLQQSNAALSTRANDLSPLHSALKECEKVLQDLRERIPENKRQTWSQATELAATTKEIQVNVKDEAENIKQEISKRTSEVKRKIEDVREEVTAAKLEITNTFDNSIAHIAVTQETIAKRREQERLEILADQERKDLLQWLGGFDCTVKHEEVSAQQQESTCTWVFGMKAFRQWSTPPTGQRGKFLWINGKPGAGETDIASTIINELLAHGATVLRSLLIQLLRQARDEWNSEFTVLFRRKSEGAEPPADTDVLCDLVCRSLKFLRQPVAIIDALDECKLVGTFLKRLLCAANEGDMPLLITSRTEQTISGALSDLPSLSLSDHAPLINNDMELHIDKELNARQRLASLTPDLKDEIRKSLLQQADGMFRWVNCQLDAISACRSMQGISGSLKSIPKGLYETYDRILQEIEEAGPDRRSIVERTLMWLVAALEPLNLSQLVEALSIDIRSTTLNQKLSVMSPRDLLETCSCLVKTPRSTAILLEDAHRHIVQCCTQYLISDDVLNSTHTRPMLRYALDFGLGAHITSIMREDDSVLSCLEDLPERICVRHSWNNRVALFNPWQIWFADPQSICDTLIRFGRDWMVHRHLREHREHWNHVLQYAILEGKTPLANVVLSLGRNVNLPITIGLETTSPVNRGARLLVDVIHTVLEEQQVVDSDILSLLIHHGANVHATHVHFQDNPSTWVPLPQGMSFALQMPFAGTSVSI</sequence>
<proteinExistence type="predicted"/>
<protein>
    <recommendedName>
        <fullName evidence="3">Nephrocystin 3-like N-terminal domain-containing protein</fullName>
    </recommendedName>
</protein>
<dbReference type="Pfam" id="PF24883">
    <property type="entry name" value="NPHP3_N"/>
    <property type="match status" value="1"/>
</dbReference>
<evidence type="ECO:0000256" key="2">
    <source>
        <dbReference type="SAM" id="Coils"/>
    </source>
</evidence>
<dbReference type="OrthoDB" id="2647035at2759"/>
<evidence type="ECO:0000313" key="4">
    <source>
        <dbReference type="EMBL" id="KAG1780703.1"/>
    </source>
</evidence>
<keyword evidence="5" id="KW-1185">Reference proteome</keyword>
<dbReference type="SUPFAM" id="SSF52540">
    <property type="entry name" value="P-loop containing nucleoside triphosphate hydrolases"/>
    <property type="match status" value="1"/>
</dbReference>
<dbReference type="PANTHER" id="PTHR10039:SF16">
    <property type="entry name" value="GPI INOSITOL-DEACYLASE"/>
    <property type="match status" value="1"/>
</dbReference>
<dbReference type="EMBL" id="JABBWD010000008">
    <property type="protein sequence ID" value="KAG1780703.1"/>
    <property type="molecule type" value="Genomic_DNA"/>
</dbReference>
<gene>
    <name evidence="4" type="ORF">EV702DRAFT_1194176</name>
</gene>
<feature type="domain" description="Nephrocystin 3-like N-terminal" evidence="3">
    <location>
        <begin position="223"/>
        <end position="276"/>
    </location>
</feature>
<evidence type="ECO:0000259" key="3">
    <source>
        <dbReference type="Pfam" id="PF24883"/>
    </source>
</evidence>
<name>A0A9P7A266_9AGAM</name>
<reference evidence="4" key="1">
    <citation type="journal article" date="2020" name="New Phytol.">
        <title>Comparative genomics reveals dynamic genome evolution in host specialist ectomycorrhizal fungi.</title>
        <authorList>
            <person name="Lofgren L.A."/>
            <person name="Nguyen N.H."/>
            <person name="Vilgalys R."/>
            <person name="Ruytinx J."/>
            <person name="Liao H.L."/>
            <person name="Branco S."/>
            <person name="Kuo A."/>
            <person name="LaButti K."/>
            <person name="Lipzen A."/>
            <person name="Andreopoulos W."/>
            <person name="Pangilinan J."/>
            <person name="Riley R."/>
            <person name="Hundley H."/>
            <person name="Na H."/>
            <person name="Barry K."/>
            <person name="Grigoriev I.V."/>
            <person name="Stajich J.E."/>
            <person name="Kennedy P.G."/>
        </authorList>
    </citation>
    <scope>NUCLEOTIDE SEQUENCE</scope>
    <source>
        <strain evidence="4">DOB743</strain>
    </source>
</reference>
<organism evidence="4 5">
    <name type="scientific">Suillus placidus</name>
    <dbReference type="NCBI Taxonomy" id="48579"/>
    <lineage>
        <taxon>Eukaryota</taxon>
        <taxon>Fungi</taxon>
        <taxon>Dikarya</taxon>
        <taxon>Basidiomycota</taxon>
        <taxon>Agaricomycotina</taxon>
        <taxon>Agaricomycetes</taxon>
        <taxon>Agaricomycetidae</taxon>
        <taxon>Boletales</taxon>
        <taxon>Suillineae</taxon>
        <taxon>Suillaceae</taxon>
        <taxon>Suillus</taxon>
    </lineage>
</organism>
<feature type="coiled-coil region" evidence="2">
    <location>
        <begin position="86"/>
        <end position="160"/>
    </location>
</feature>
<dbReference type="InterPro" id="IPR027417">
    <property type="entry name" value="P-loop_NTPase"/>
</dbReference>
<dbReference type="AlphaFoldDB" id="A0A9P7A266"/>
<keyword evidence="1" id="KW-0677">Repeat</keyword>
<dbReference type="InterPro" id="IPR056884">
    <property type="entry name" value="NPHP3-like_N"/>
</dbReference>
<accession>A0A9P7A266</accession>
<evidence type="ECO:0000313" key="5">
    <source>
        <dbReference type="Proteomes" id="UP000714275"/>
    </source>
</evidence>